<sequence>MQFVWSRHKVHCNELAVYGTYQQDMRASLGQSALMAACPIRFTHRHNGSLGVAGSR</sequence>
<name>A0ABS6FX25_9BACL</name>
<dbReference type="Proteomes" id="UP000743001">
    <property type="component" value="Unassembled WGS sequence"/>
</dbReference>
<gene>
    <name evidence="1" type="ORF">KQJ23_23480</name>
</gene>
<proteinExistence type="predicted"/>
<reference evidence="1 2" key="1">
    <citation type="submission" date="2021-06" db="EMBL/GenBank/DDBJ databases">
        <authorList>
            <person name="Sun Q."/>
            <person name="Li D."/>
        </authorList>
    </citation>
    <scope>NUCLEOTIDE SEQUENCE [LARGE SCALE GENOMIC DNA]</scope>
    <source>
        <strain evidence="1 2">MSJ-6</strain>
    </source>
</reference>
<accession>A0ABS6FX25</accession>
<keyword evidence="2" id="KW-1185">Reference proteome</keyword>
<organism evidence="1 2">
    <name type="scientific">Paenibacillus brevis</name>
    <dbReference type="NCBI Taxonomy" id="2841508"/>
    <lineage>
        <taxon>Bacteria</taxon>
        <taxon>Bacillati</taxon>
        <taxon>Bacillota</taxon>
        <taxon>Bacilli</taxon>
        <taxon>Bacillales</taxon>
        <taxon>Paenibacillaceae</taxon>
        <taxon>Paenibacillus</taxon>
    </lineage>
</organism>
<comment type="caution">
    <text evidence="1">The sequence shown here is derived from an EMBL/GenBank/DDBJ whole genome shotgun (WGS) entry which is preliminary data.</text>
</comment>
<evidence type="ECO:0000313" key="2">
    <source>
        <dbReference type="Proteomes" id="UP000743001"/>
    </source>
</evidence>
<dbReference type="RefSeq" id="WP_216481335.1">
    <property type="nucleotide sequence ID" value="NZ_JAHLQJ010000055.1"/>
</dbReference>
<dbReference type="EMBL" id="JAHLQJ010000055">
    <property type="protein sequence ID" value="MBU5674796.1"/>
    <property type="molecule type" value="Genomic_DNA"/>
</dbReference>
<evidence type="ECO:0000313" key="1">
    <source>
        <dbReference type="EMBL" id="MBU5674796.1"/>
    </source>
</evidence>
<protein>
    <submittedName>
        <fullName evidence="1">Uncharacterized protein</fullName>
    </submittedName>
</protein>